<feature type="compositionally biased region" description="Low complexity" evidence="1">
    <location>
        <begin position="41"/>
        <end position="57"/>
    </location>
</feature>
<proteinExistence type="predicted"/>
<gene>
    <name evidence="2" type="ORF">THAOC_11172</name>
</gene>
<dbReference type="Proteomes" id="UP000266841">
    <property type="component" value="Unassembled WGS sequence"/>
</dbReference>
<comment type="caution">
    <text evidence="2">The sequence shown here is derived from an EMBL/GenBank/DDBJ whole genome shotgun (WGS) entry which is preliminary data.</text>
</comment>
<feature type="compositionally biased region" description="Basic and acidic residues" evidence="1">
    <location>
        <begin position="62"/>
        <end position="82"/>
    </location>
</feature>
<reference evidence="2 3" key="1">
    <citation type="journal article" date="2012" name="Genome Biol.">
        <title>Genome and low-iron response of an oceanic diatom adapted to chronic iron limitation.</title>
        <authorList>
            <person name="Lommer M."/>
            <person name="Specht M."/>
            <person name="Roy A.S."/>
            <person name="Kraemer L."/>
            <person name="Andreson R."/>
            <person name="Gutowska M.A."/>
            <person name="Wolf J."/>
            <person name="Bergner S.V."/>
            <person name="Schilhabel M.B."/>
            <person name="Klostermeier U.C."/>
            <person name="Beiko R.G."/>
            <person name="Rosenstiel P."/>
            <person name="Hippler M."/>
            <person name="Laroche J."/>
        </authorList>
    </citation>
    <scope>NUCLEOTIDE SEQUENCE [LARGE SCALE GENOMIC DNA]</scope>
    <source>
        <strain evidence="2 3">CCMP1005</strain>
    </source>
</reference>
<feature type="compositionally biased region" description="Polar residues" evidence="1">
    <location>
        <begin position="1"/>
        <end position="14"/>
    </location>
</feature>
<protein>
    <submittedName>
        <fullName evidence="2">Uncharacterized protein</fullName>
    </submittedName>
</protein>
<feature type="compositionally biased region" description="Polar residues" evidence="1">
    <location>
        <begin position="169"/>
        <end position="179"/>
    </location>
</feature>
<evidence type="ECO:0000256" key="1">
    <source>
        <dbReference type="SAM" id="MobiDB-lite"/>
    </source>
</evidence>
<feature type="region of interest" description="Disordered" evidence="1">
    <location>
        <begin position="41"/>
        <end position="82"/>
    </location>
</feature>
<feature type="region of interest" description="Disordered" evidence="1">
    <location>
        <begin position="118"/>
        <end position="188"/>
    </location>
</feature>
<organism evidence="2 3">
    <name type="scientific">Thalassiosira oceanica</name>
    <name type="common">Marine diatom</name>
    <dbReference type="NCBI Taxonomy" id="159749"/>
    <lineage>
        <taxon>Eukaryota</taxon>
        <taxon>Sar</taxon>
        <taxon>Stramenopiles</taxon>
        <taxon>Ochrophyta</taxon>
        <taxon>Bacillariophyta</taxon>
        <taxon>Coscinodiscophyceae</taxon>
        <taxon>Thalassiosirophycidae</taxon>
        <taxon>Thalassiosirales</taxon>
        <taxon>Thalassiosiraceae</taxon>
        <taxon>Thalassiosira</taxon>
    </lineage>
</organism>
<evidence type="ECO:0000313" key="3">
    <source>
        <dbReference type="Proteomes" id="UP000266841"/>
    </source>
</evidence>
<feature type="region of interest" description="Disordered" evidence="1">
    <location>
        <begin position="1"/>
        <end position="22"/>
    </location>
</feature>
<feature type="non-terminal residue" evidence="2">
    <location>
        <position position="202"/>
    </location>
</feature>
<dbReference type="AlphaFoldDB" id="K0T363"/>
<accession>K0T363</accession>
<feature type="compositionally biased region" description="Low complexity" evidence="1">
    <location>
        <begin position="157"/>
        <end position="168"/>
    </location>
</feature>
<sequence>MGAQSSTLPSTESKGTAVDRRATRELNILYQSAKKAKIEPTAVPVTPAPLSAPSASRSWKKRAQDSEKKLEAESVKRARAEGEVAESKLMCYQILEAQTQDDFRAPGMKALLGVGEVAEQTPGKKAPRSFKCQAVDRPKKAKKQADLPKKPKPPKPSEQQQQQKQSDPATASQPPSVTLFTRDEEVKRRTGYLSMRHMLAAI</sequence>
<feature type="compositionally biased region" description="Basic and acidic residues" evidence="1">
    <location>
        <begin position="134"/>
        <end position="149"/>
    </location>
</feature>
<dbReference type="EMBL" id="AGNL01012671">
    <property type="protein sequence ID" value="EJK67756.1"/>
    <property type="molecule type" value="Genomic_DNA"/>
</dbReference>
<evidence type="ECO:0000313" key="2">
    <source>
        <dbReference type="EMBL" id="EJK67756.1"/>
    </source>
</evidence>
<keyword evidence="3" id="KW-1185">Reference proteome</keyword>
<name>K0T363_THAOC</name>